<evidence type="ECO:0000259" key="5">
    <source>
        <dbReference type="PROSITE" id="PS01031"/>
    </source>
</evidence>
<evidence type="ECO:0000256" key="4">
    <source>
        <dbReference type="SAM" id="MobiDB-lite"/>
    </source>
</evidence>
<feature type="compositionally biased region" description="Polar residues" evidence="4">
    <location>
        <begin position="105"/>
        <end position="137"/>
    </location>
</feature>
<feature type="region of interest" description="Disordered" evidence="4">
    <location>
        <begin position="86"/>
        <end position="146"/>
    </location>
</feature>
<organism evidence="6 7">
    <name type="scientific">Exophiala bonariae</name>
    <dbReference type="NCBI Taxonomy" id="1690606"/>
    <lineage>
        <taxon>Eukaryota</taxon>
        <taxon>Fungi</taxon>
        <taxon>Dikarya</taxon>
        <taxon>Ascomycota</taxon>
        <taxon>Pezizomycotina</taxon>
        <taxon>Eurotiomycetes</taxon>
        <taxon>Chaetothyriomycetidae</taxon>
        <taxon>Chaetothyriales</taxon>
        <taxon>Herpotrichiellaceae</taxon>
        <taxon>Exophiala</taxon>
    </lineage>
</organism>
<evidence type="ECO:0000256" key="3">
    <source>
        <dbReference type="RuleBase" id="RU003616"/>
    </source>
</evidence>
<dbReference type="PROSITE" id="PS01031">
    <property type="entry name" value="SHSP"/>
    <property type="match status" value="1"/>
</dbReference>
<accession>A0AAV9N7B0</accession>
<dbReference type="InterPro" id="IPR008978">
    <property type="entry name" value="HSP20-like_chaperone"/>
</dbReference>
<dbReference type="EMBL" id="JAVRRD010000017">
    <property type="protein sequence ID" value="KAK5050624.1"/>
    <property type="molecule type" value="Genomic_DNA"/>
</dbReference>
<name>A0AAV9N7B0_9EURO</name>
<dbReference type="RefSeq" id="XP_064705210.1">
    <property type="nucleotide sequence ID" value="XM_064847489.1"/>
</dbReference>
<reference evidence="6 7" key="1">
    <citation type="submission" date="2023-08" db="EMBL/GenBank/DDBJ databases">
        <title>Black Yeasts Isolated from many extreme environments.</title>
        <authorList>
            <person name="Coleine C."/>
            <person name="Stajich J.E."/>
            <person name="Selbmann L."/>
        </authorList>
    </citation>
    <scope>NUCLEOTIDE SEQUENCE [LARGE SCALE GENOMIC DNA]</scope>
    <source>
        <strain evidence="6 7">CCFEE 5792</strain>
    </source>
</reference>
<dbReference type="Proteomes" id="UP001358417">
    <property type="component" value="Unassembled WGS sequence"/>
</dbReference>
<dbReference type="GeneID" id="89972089"/>
<dbReference type="SUPFAM" id="SSF49764">
    <property type="entry name" value="HSP20-like chaperones"/>
    <property type="match status" value="1"/>
</dbReference>
<proteinExistence type="inferred from homology"/>
<keyword evidence="1" id="KW-0346">Stress response</keyword>
<protein>
    <recommendedName>
        <fullName evidence="5">SHSP domain-containing protein</fullName>
    </recommendedName>
</protein>
<gene>
    <name evidence="6" type="ORF">LTR84_003906</name>
</gene>
<dbReference type="AlphaFoldDB" id="A0AAV9N7B0"/>
<dbReference type="Pfam" id="PF00011">
    <property type="entry name" value="HSP20"/>
    <property type="match status" value="1"/>
</dbReference>
<feature type="compositionally biased region" description="Basic and acidic residues" evidence="4">
    <location>
        <begin position="86"/>
        <end position="95"/>
    </location>
</feature>
<dbReference type="PANTHER" id="PTHR11527">
    <property type="entry name" value="HEAT-SHOCK PROTEIN 20 FAMILY MEMBER"/>
    <property type="match status" value="1"/>
</dbReference>
<evidence type="ECO:0000313" key="7">
    <source>
        <dbReference type="Proteomes" id="UP001358417"/>
    </source>
</evidence>
<feature type="domain" description="SHSP" evidence="5">
    <location>
        <begin position="39"/>
        <end position="200"/>
    </location>
</feature>
<evidence type="ECO:0000256" key="2">
    <source>
        <dbReference type="PROSITE-ProRule" id="PRU00285"/>
    </source>
</evidence>
<dbReference type="CDD" id="cd06464">
    <property type="entry name" value="ACD_sHsps-like"/>
    <property type="match status" value="1"/>
</dbReference>
<comment type="caution">
    <text evidence="6">The sequence shown here is derived from an EMBL/GenBank/DDBJ whole genome shotgun (WGS) entry which is preliminary data.</text>
</comment>
<keyword evidence="7" id="KW-1185">Reference proteome</keyword>
<evidence type="ECO:0000313" key="6">
    <source>
        <dbReference type="EMBL" id="KAK5050624.1"/>
    </source>
</evidence>
<evidence type="ECO:0000256" key="1">
    <source>
        <dbReference type="ARBA" id="ARBA00023016"/>
    </source>
</evidence>
<comment type="similarity">
    <text evidence="2 3">Belongs to the small heat shock protein (HSP20) family.</text>
</comment>
<sequence length="200" mass="21998">MALLPRLAHSFGGPTPHEFRPFLSLFNDTFNELQKISDTAGKTFAPKFDVRELEDRYLLEGELPGIAQKDIAIEFLDGQTLTIKGRTEHYRKEGPESSGGENGGVTQAASSDNAGTEGSSTKADSKQVAATNGGSQEVSKRDPKHTYWITERSVGEFARSFAFPNRVDQDQVKASLKDGILSVVVPKLQKNKETRKIQIE</sequence>
<dbReference type="InterPro" id="IPR002068">
    <property type="entry name" value="A-crystallin/Hsp20_dom"/>
</dbReference>
<dbReference type="InterPro" id="IPR031107">
    <property type="entry name" value="Small_HSP"/>
</dbReference>
<dbReference type="Gene3D" id="2.60.40.790">
    <property type="match status" value="1"/>
</dbReference>